<comment type="caution">
    <text evidence="2">The sequence shown here is derived from an EMBL/GenBank/DDBJ whole genome shotgun (WGS) entry which is preliminary data.</text>
</comment>
<feature type="compositionally biased region" description="Basic residues" evidence="1">
    <location>
        <begin position="102"/>
        <end position="114"/>
    </location>
</feature>
<reference evidence="2" key="2">
    <citation type="journal article" date="2020" name="Nat. Commun.">
        <title>Large-scale genome sequencing of mycorrhizal fungi provides insights into the early evolution of symbiotic traits.</title>
        <authorList>
            <person name="Miyauchi S."/>
            <person name="Kiss E."/>
            <person name="Kuo A."/>
            <person name="Drula E."/>
            <person name="Kohler A."/>
            <person name="Sanchez-Garcia M."/>
            <person name="Morin E."/>
            <person name="Andreopoulos B."/>
            <person name="Barry K.W."/>
            <person name="Bonito G."/>
            <person name="Buee M."/>
            <person name="Carver A."/>
            <person name="Chen C."/>
            <person name="Cichocki N."/>
            <person name="Clum A."/>
            <person name="Culley D."/>
            <person name="Crous P.W."/>
            <person name="Fauchery L."/>
            <person name="Girlanda M."/>
            <person name="Hayes R.D."/>
            <person name="Keri Z."/>
            <person name="LaButti K."/>
            <person name="Lipzen A."/>
            <person name="Lombard V."/>
            <person name="Magnuson J."/>
            <person name="Maillard F."/>
            <person name="Murat C."/>
            <person name="Nolan M."/>
            <person name="Ohm R.A."/>
            <person name="Pangilinan J."/>
            <person name="Pereira M.F."/>
            <person name="Perotto S."/>
            <person name="Peter M."/>
            <person name="Pfister S."/>
            <person name="Riley R."/>
            <person name="Sitrit Y."/>
            <person name="Stielow J.B."/>
            <person name="Szollosi G."/>
            <person name="Zifcakova L."/>
            <person name="Stursova M."/>
            <person name="Spatafora J.W."/>
            <person name="Tedersoo L."/>
            <person name="Vaario L.M."/>
            <person name="Yamada A."/>
            <person name="Yan M."/>
            <person name="Wang P."/>
            <person name="Xu J."/>
            <person name="Bruns T."/>
            <person name="Baldrian P."/>
            <person name="Vilgalys R."/>
            <person name="Dunand C."/>
            <person name="Henrissat B."/>
            <person name="Grigoriev I.V."/>
            <person name="Hibbett D."/>
            <person name="Nagy L.G."/>
            <person name="Martin F.M."/>
        </authorList>
    </citation>
    <scope>NUCLEOTIDE SEQUENCE</scope>
    <source>
        <strain evidence="2">Prilba</strain>
    </source>
</reference>
<accession>A0A9P5TA18</accession>
<feature type="compositionally biased region" description="Polar residues" evidence="1">
    <location>
        <begin position="315"/>
        <end position="327"/>
    </location>
</feature>
<name>A0A9P5TA18_9AGAM</name>
<feature type="region of interest" description="Disordered" evidence="1">
    <location>
        <begin position="29"/>
        <end position="368"/>
    </location>
</feature>
<keyword evidence="3" id="KW-1185">Reference proteome</keyword>
<evidence type="ECO:0000313" key="3">
    <source>
        <dbReference type="Proteomes" id="UP000759537"/>
    </source>
</evidence>
<dbReference type="EMBL" id="WHVB01000007">
    <property type="protein sequence ID" value="KAF8480925.1"/>
    <property type="molecule type" value="Genomic_DNA"/>
</dbReference>
<feature type="compositionally biased region" description="Polar residues" evidence="1">
    <location>
        <begin position="344"/>
        <end position="361"/>
    </location>
</feature>
<dbReference type="Proteomes" id="UP000759537">
    <property type="component" value="Unassembled WGS sequence"/>
</dbReference>
<proteinExistence type="predicted"/>
<organism evidence="2 3">
    <name type="scientific">Russula ochroleuca</name>
    <dbReference type="NCBI Taxonomy" id="152965"/>
    <lineage>
        <taxon>Eukaryota</taxon>
        <taxon>Fungi</taxon>
        <taxon>Dikarya</taxon>
        <taxon>Basidiomycota</taxon>
        <taxon>Agaricomycotina</taxon>
        <taxon>Agaricomycetes</taxon>
        <taxon>Russulales</taxon>
        <taxon>Russulaceae</taxon>
        <taxon>Russula</taxon>
    </lineage>
</organism>
<protein>
    <submittedName>
        <fullName evidence="2">Uncharacterized protein</fullName>
    </submittedName>
</protein>
<reference evidence="2" key="1">
    <citation type="submission" date="2019-10" db="EMBL/GenBank/DDBJ databases">
        <authorList>
            <consortium name="DOE Joint Genome Institute"/>
            <person name="Kuo A."/>
            <person name="Miyauchi S."/>
            <person name="Kiss E."/>
            <person name="Drula E."/>
            <person name="Kohler A."/>
            <person name="Sanchez-Garcia M."/>
            <person name="Andreopoulos B."/>
            <person name="Barry K.W."/>
            <person name="Bonito G."/>
            <person name="Buee M."/>
            <person name="Carver A."/>
            <person name="Chen C."/>
            <person name="Cichocki N."/>
            <person name="Clum A."/>
            <person name="Culley D."/>
            <person name="Crous P.W."/>
            <person name="Fauchery L."/>
            <person name="Girlanda M."/>
            <person name="Hayes R."/>
            <person name="Keri Z."/>
            <person name="LaButti K."/>
            <person name="Lipzen A."/>
            <person name="Lombard V."/>
            <person name="Magnuson J."/>
            <person name="Maillard F."/>
            <person name="Morin E."/>
            <person name="Murat C."/>
            <person name="Nolan M."/>
            <person name="Ohm R."/>
            <person name="Pangilinan J."/>
            <person name="Pereira M."/>
            <person name="Perotto S."/>
            <person name="Peter M."/>
            <person name="Riley R."/>
            <person name="Sitrit Y."/>
            <person name="Stielow B."/>
            <person name="Szollosi G."/>
            <person name="Zifcakova L."/>
            <person name="Stursova M."/>
            <person name="Spatafora J.W."/>
            <person name="Tedersoo L."/>
            <person name="Vaario L.-M."/>
            <person name="Yamada A."/>
            <person name="Yan M."/>
            <person name="Wang P."/>
            <person name="Xu J."/>
            <person name="Bruns T."/>
            <person name="Baldrian P."/>
            <person name="Vilgalys R."/>
            <person name="Henrissat B."/>
            <person name="Grigoriev I.V."/>
            <person name="Hibbett D."/>
            <person name="Nagy L.G."/>
            <person name="Martin F.M."/>
        </authorList>
    </citation>
    <scope>NUCLEOTIDE SEQUENCE</scope>
    <source>
        <strain evidence="2">Prilba</strain>
    </source>
</reference>
<evidence type="ECO:0000256" key="1">
    <source>
        <dbReference type="SAM" id="MobiDB-lite"/>
    </source>
</evidence>
<sequence>MDNDDYTPGDQFDAEDWWIAREREYFSNMWRDKNKKKKKASKDRHYAITISSAGSSGSKKAKKDPNKDLEEFVQQQNDSLSDGTTDDSDEIPLSKSLVSTKSKGKARQTQHRNIQRQDSSDTHEDELPRTRDETLSKGKRSIGAPGRSTVTGARPSKPNFGKFNKRPRLSNLEGEKDTSPGGLIRKHTQTSQSAFMREPATPTRGEIGHTHDSPSSLFSAPSSPAPILPVQPAAREPPTLSMPPPLGVSATEPPKKLPPSRPAGSVRKPNWLLQPKIKRFDAPNLKPSSTLPTKASLGSVRTSDIPQPLTFGRRGSTQTPTETSAPHTFSALEGAGALEPGSNVDIQRQGSGSQLASSPTMQDVPRLPPASRAETDAFLNDIMPPEWSEPMLDGVEPNRPPSIPIRRQSSSISDLLKKTSIPRKFKWSGELRINTEKGQKERLCNVTLSDVVDGSAARLRFSICFGPSVSLLLLEKLFSLGELQSLRPALTPVTEVAKLGPETAADEKLLTPLFLYMSSRKLVSCSNVYIDDNQVALLLVFPATNLVLCKDYNVRPELRKAGHFIAALLPWKVVGIKARTHRLFRDPYDGTHDTYRPGKMESIVMAGQERILRKDPSYHRDLSVLGFPKWLYNEISESKYCIWNKYGDGSPGEPGFETRALTHILDERRATNVGLKADVSFVFVHVGAIKTLHLLPALMERRMKRLDIQFVTYGTHHTIPPARWGIRQIYPAGGIATISPSVFAECPSAAYRLLDMLEQHPLWDCFVTPGIVALTARQVRGSDPVSEFEKGTLMHQDLLSRIGQGQLSLLYMEPPHCGSKEGPVLEWIRRHQETSMLEPRGILEDCFRSFNKQFSDLPEEKWTFHVLTDLLSMLFSLQMQPCMMDQYRRFVVITGKQDKIAPDRGGFEWTNIDSFNFRDDFFSRERMEDLRTWASVEQALFVQSPT</sequence>
<gene>
    <name evidence="2" type="ORF">DFH94DRAFT_736905</name>
</gene>
<dbReference type="OrthoDB" id="433924at2759"/>
<evidence type="ECO:0000313" key="2">
    <source>
        <dbReference type="EMBL" id="KAF8480925.1"/>
    </source>
</evidence>
<feature type="compositionally biased region" description="Basic and acidic residues" evidence="1">
    <location>
        <begin position="118"/>
        <end position="136"/>
    </location>
</feature>
<feature type="compositionally biased region" description="Basic residues" evidence="1">
    <location>
        <begin position="33"/>
        <end position="42"/>
    </location>
</feature>
<dbReference type="AlphaFoldDB" id="A0A9P5TA18"/>
<feature type="compositionally biased region" description="Low complexity" evidence="1">
    <location>
        <begin position="213"/>
        <end position="222"/>
    </location>
</feature>